<organism evidence="9 10">
    <name type="scientific">Buchnera aphidicola</name>
    <name type="common">Macrosiphum albifrons</name>
    <dbReference type="NCBI Taxonomy" id="2994844"/>
    <lineage>
        <taxon>Bacteria</taxon>
        <taxon>Pseudomonadati</taxon>
        <taxon>Pseudomonadota</taxon>
        <taxon>Gammaproteobacteria</taxon>
        <taxon>Enterobacterales</taxon>
        <taxon>Erwiniaceae</taxon>
        <taxon>Buchnera</taxon>
    </lineage>
</organism>
<evidence type="ECO:0000313" key="10">
    <source>
        <dbReference type="Proteomes" id="UP001163094"/>
    </source>
</evidence>
<keyword evidence="5 7" id="KW-0574">Periplasm</keyword>
<evidence type="ECO:0000256" key="2">
    <source>
        <dbReference type="ARBA" id="ARBA00010474"/>
    </source>
</evidence>
<accession>A0AAJ5TWK2</accession>
<dbReference type="PANTHER" id="PTHR36307">
    <property type="entry name" value="FLAGELLA BASAL BODY P-RING FORMATION PROTEIN FLGA"/>
    <property type="match status" value="1"/>
</dbReference>
<keyword evidence="9" id="KW-0966">Cell projection</keyword>
<comment type="similarity">
    <text evidence="2 7">Belongs to the FlgA family.</text>
</comment>
<evidence type="ECO:0000256" key="4">
    <source>
        <dbReference type="ARBA" id="ARBA00022729"/>
    </source>
</evidence>
<reference evidence="9" key="1">
    <citation type="submission" date="2022-11" db="EMBL/GenBank/DDBJ databases">
        <title>The whole genome sequencing of pests is an important tool to study the evolution of the plant-insect interaction and insecticide resistance.</title>
        <authorList>
            <person name="Kananovich Y."/>
        </authorList>
    </citation>
    <scope>NUCLEOTIDE SEQUENCE</scope>
    <source>
        <strain evidence="9">BSU_Mac_2017</strain>
    </source>
</reference>
<gene>
    <name evidence="9" type="primary">flgA</name>
    <name evidence="9" type="ORF">OW721_01715</name>
</gene>
<dbReference type="Proteomes" id="UP001163094">
    <property type="component" value="Chromosome"/>
</dbReference>
<comment type="subcellular location">
    <subcellularLocation>
        <location evidence="1 7">Periplasm</location>
    </subcellularLocation>
</comment>
<dbReference type="SMART" id="SM00858">
    <property type="entry name" value="SAF"/>
    <property type="match status" value="1"/>
</dbReference>
<dbReference type="NCBIfam" id="TIGR03170">
    <property type="entry name" value="flgA_cterm"/>
    <property type="match status" value="1"/>
</dbReference>
<dbReference type="PANTHER" id="PTHR36307:SF1">
    <property type="entry name" value="FLAGELLA BASAL BODY P-RING FORMATION PROTEIN FLGA"/>
    <property type="match status" value="1"/>
</dbReference>
<feature type="domain" description="SAF" evidence="8">
    <location>
        <begin position="105"/>
        <end position="167"/>
    </location>
</feature>
<evidence type="ECO:0000256" key="5">
    <source>
        <dbReference type="ARBA" id="ARBA00022764"/>
    </source>
</evidence>
<dbReference type="GO" id="GO:0042597">
    <property type="term" value="C:periplasmic space"/>
    <property type="evidence" value="ECO:0007669"/>
    <property type="project" value="UniProtKB-SubCell"/>
</dbReference>
<keyword evidence="9" id="KW-0282">Flagellum</keyword>
<name>A0AAJ5TWK2_9GAMM</name>
<keyword evidence="7" id="KW-1005">Bacterial flagellum biogenesis</keyword>
<protein>
    <recommendedName>
        <fullName evidence="3 7">Flagella basal body P-ring formation protein FlgA</fullName>
    </recommendedName>
</protein>
<evidence type="ECO:0000313" key="9">
    <source>
        <dbReference type="EMBL" id="WAI11535.1"/>
    </source>
</evidence>
<evidence type="ECO:0000256" key="3">
    <source>
        <dbReference type="ARBA" id="ARBA00014754"/>
    </source>
</evidence>
<proteinExistence type="inferred from homology"/>
<sequence>MIIMKMMIYFFLLFISFAVNSTSSNMQKFNFFDLSKQLNIFFKKEYPFNKDNISIIIRTPLKKNTYCKKPVFSLLRNIHTLGLIDVLLTCNQEHYYLKVEIQLEGEYIVANRLIPRGTKITESDLKILIGRLDMLPNNTYRKKKDVINRINLRDFFPLQPITSFMTRPFWLVTVNQQVKVIINDKNFMIASEAKSLSNGSKNDIIRVKTKTGKIIYGVINKNGEVLVSL</sequence>
<dbReference type="AlphaFoldDB" id="A0AAJ5TWK2"/>
<dbReference type="CDD" id="cd11614">
    <property type="entry name" value="SAF_CpaB_FlgA_like"/>
    <property type="match status" value="1"/>
</dbReference>
<comment type="function">
    <text evidence="6 7">Involved in the assembly process of the P-ring formation. It may associate with FlgF on the rod constituting a structure essential for the P-ring assembly or may act as a modulator protein for the P-ring assembly.</text>
</comment>
<dbReference type="InterPro" id="IPR039246">
    <property type="entry name" value="Flagellar_FlgA"/>
</dbReference>
<evidence type="ECO:0000256" key="1">
    <source>
        <dbReference type="ARBA" id="ARBA00004418"/>
    </source>
</evidence>
<evidence type="ECO:0000259" key="8">
    <source>
        <dbReference type="SMART" id="SM00858"/>
    </source>
</evidence>
<dbReference type="EMBL" id="CP113409">
    <property type="protein sequence ID" value="WAI11535.1"/>
    <property type="molecule type" value="Genomic_DNA"/>
</dbReference>
<keyword evidence="4" id="KW-0732">Signal</keyword>
<evidence type="ECO:0000256" key="7">
    <source>
        <dbReference type="RuleBase" id="RU362063"/>
    </source>
</evidence>
<dbReference type="Gene3D" id="2.30.30.760">
    <property type="match status" value="1"/>
</dbReference>
<evidence type="ECO:0000256" key="6">
    <source>
        <dbReference type="ARBA" id="ARBA00025643"/>
    </source>
</evidence>
<dbReference type="Pfam" id="PF13144">
    <property type="entry name" value="ChapFlgA"/>
    <property type="match status" value="1"/>
</dbReference>
<keyword evidence="9" id="KW-0969">Cilium</keyword>
<dbReference type="InterPro" id="IPR017585">
    <property type="entry name" value="SAF_FlgA"/>
</dbReference>
<dbReference type="GO" id="GO:0044780">
    <property type="term" value="P:bacterial-type flagellum assembly"/>
    <property type="evidence" value="ECO:0007669"/>
    <property type="project" value="InterPro"/>
</dbReference>
<dbReference type="InterPro" id="IPR013974">
    <property type="entry name" value="SAF"/>
</dbReference>